<evidence type="ECO:0000313" key="3">
    <source>
        <dbReference type="Proteomes" id="UP000827561"/>
    </source>
</evidence>
<organism evidence="2 3">
    <name type="scientific">Gordonia phage ChisanaKitsune</name>
    <dbReference type="NCBI Taxonomy" id="2871538"/>
    <lineage>
        <taxon>Viruses</taxon>
        <taxon>Duplodnaviria</taxon>
        <taxon>Heunggongvirae</taxon>
        <taxon>Uroviricota</taxon>
        <taxon>Caudoviricetes</taxon>
        <taxon>Chidieberevirus</taxon>
        <taxon>Chidieberevirus chisanakitsune</taxon>
    </lineage>
</organism>
<dbReference type="KEGG" id="vg:77952072"/>
<keyword evidence="3" id="KW-1185">Reference proteome</keyword>
<dbReference type="Proteomes" id="UP000827561">
    <property type="component" value="Segment"/>
</dbReference>
<dbReference type="RefSeq" id="YP_010675757.1">
    <property type="nucleotide sequence ID" value="NC_071006.1"/>
</dbReference>
<evidence type="ECO:0000256" key="1">
    <source>
        <dbReference type="SAM" id="MobiDB-lite"/>
    </source>
</evidence>
<dbReference type="EMBL" id="MZ820089">
    <property type="protein sequence ID" value="QZE10870.1"/>
    <property type="molecule type" value="Genomic_DNA"/>
</dbReference>
<proteinExistence type="predicted"/>
<dbReference type="GeneID" id="77952072"/>
<evidence type="ECO:0008006" key="4">
    <source>
        <dbReference type="Google" id="ProtNLM"/>
    </source>
</evidence>
<gene>
    <name evidence="2" type="primary">110</name>
    <name evidence="2" type="ORF">SEA_CHISANAKITSUNE_110</name>
</gene>
<feature type="region of interest" description="Disordered" evidence="1">
    <location>
        <begin position="1"/>
        <end position="25"/>
    </location>
</feature>
<reference evidence="2 3" key="1">
    <citation type="submission" date="2021-08" db="EMBL/GenBank/DDBJ databases">
        <authorList>
            <person name="Abebe M.A."/>
            <person name="Anderson J.Z."/>
            <person name="Burris R."/>
            <person name="Durrani M."/>
            <person name="Fetterly M.N."/>
            <person name="Fowler R.A."/>
            <person name="Friedman A."/>
            <person name="Khuong T.M."/>
            <person name="Konnor C.A."/>
            <person name="Madden B.G."/>
            <person name="Makula M.N."/>
            <person name="McTigue K."/>
            <person name="Morgan A.R."/>
            <person name="Qureshi S.I."/>
            <person name="Rainey M."/>
            <person name="Scherer A.E."/>
            <person name="Singer L."/>
            <person name="Thakar S.M."/>
            <person name="Truong P."/>
            <person name="Zaeean M.H."/>
            <person name="Balish M.F."/>
            <person name="Garlena R.A."/>
            <person name="Russell D.A."/>
            <person name="Jacobs-Sera D."/>
            <person name="Hatfull G.F."/>
        </authorList>
    </citation>
    <scope>NUCLEOTIDE SEQUENCE [LARGE SCALE GENOMIC DNA]</scope>
</reference>
<protein>
    <recommendedName>
        <fullName evidence="4">Terminase small subunit</fullName>
    </recommendedName>
</protein>
<sequence>MDRKRRVQASKGVAARKKRPEAKKGHRLRTVHIGEGVPSIPVMNNELLDMTAVLLGRVDPPITGLMALMETADAYYARAAELTMLLQKAEREGTVTRGSAHYKFRTGELRTFMDMAKRASELGSRRITFAQMQAEASRTGRDSRFHNG</sequence>
<evidence type="ECO:0000313" key="2">
    <source>
        <dbReference type="EMBL" id="QZE10870.1"/>
    </source>
</evidence>
<accession>A0AAE8BY40</accession>
<name>A0AAE8BY40_9CAUD</name>